<evidence type="ECO:0000313" key="2">
    <source>
        <dbReference type="Proteomes" id="UP000191672"/>
    </source>
</evidence>
<dbReference type="AlphaFoldDB" id="A0A1V6Q956"/>
<dbReference type="EMBL" id="MDYN01000009">
    <property type="protein sequence ID" value="OQD85744.1"/>
    <property type="molecule type" value="Genomic_DNA"/>
</dbReference>
<dbReference type="SUPFAM" id="SSF55729">
    <property type="entry name" value="Acyl-CoA N-acyltransferases (Nat)"/>
    <property type="match status" value="1"/>
</dbReference>
<dbReference type="Gene3D" id="3.40.630.30">
    <property type="match status" value="1"/>
</dbReference>
<dbReference type="PANTHER" id="PTHR43328">
    <property type="entry name" value="ACETYLTRANSFERASE-RELATED"/>
    <property type="match status" value="1"/>
</dbReference>
<dbReference type="Proteomes" id="UP000191672">
    <property type="component" value="Unassembled WGS sequence"/>
</dbReference>
<gene>
    <name evidence="1" type="ORF">PENANT_c009G11596</name>
</gene>
<reference evidence="2" key="1">
    <citation type="journal article" date="2017" name="Nat. Microbiol.">
        <title>Global analysis of biosynthetic gene clusters reveals vast potential of secondary metabolite production in Penicillium species.</title>
        <authorList>
            <person name="Nielsen J.C."/>
            <person name="Grijseels S."/>
            <person name="Prigent S."/>
            <person name="Ji B."/>
            <person name="Dainat J."/>
            <person name="Nielsen K.F."/>
            <person name="Frisvad J.C."/>
            <person name="Workman M."/>
            <person name="Nielsen J."/>
        </authorList>
    </citation>
    <scope>NUCLEOTIDE SEQUENCE [LARGE SCALE GENOMIC DNA]</scope>
    <source>
        <strain evidence="2">IBT 31811</strain>
    </source>
</reference>
<name>A0A1V6Q956_9EURO</name>
<proteinExistence type="predicted"/>
<sequence length="264" mass="30065">MPVFFNPLTKEPYLRLPAPCSHIIITMDRLHDIEETSKEMTKILNDPLVYPWLEGPPYPFLPKDGEDWIKLQCKESESVLSRLQQEYERSRNQTKCKDAGDQVAPKEFFDVCAFRCIREVTEYDLKTGAALKDVYIGSISIARYSFYELAYGSSEREEAQARNNEIPAGDKGIVWGLGNYLSPKLHGQGIMTLAVRTIIRDWAVPRMNMHILKASYLVGNAGSAKVMIKNNFEEVSTLEDWAPESKARGRPRMSIVVLNWKGLS</sequence>
<keyword evidence="2" id="KW-1185">Reference proteome</keyword>
<accession>A0A1V6Q956</accession>
<organism evidence="1 2">
    <name type="scientific">Penicillium antarcticum</name>
    <dbReference type="NCBI Taxonomy" id="416450"/>
    <lineage>
        <taxon>Eukaryota</taxon>
        <taxon>Fungi</taxon>
        <taxon>Dikarya</taxon>
        <taxon>Ascomycota</taxon>
        <taxon>Pezizomycotina</taxon>
        <taxon>Eurotiomycetes</taxon>
        <taxon>Eurotiomycetidae</taxon>
        <taxon>Eurotiales</taxon>
        <taxon>Aspergillaceae</taxon>
        <taxon>Penicillium</taxon>
    </lineage>
</organism>
<comment type="caution">
    <text evidence="1">The sequence shown here is derived from an EMBL/GenBank/DDBJ whole genome shotgun (WGS) entry which is preliminary data.</text>
</comment>
<evidence type="ECO:0000313" key="1">
    <source>
        <dbReference type="EMBL" id="OQD85744.1"/>
    </source>
</evidence>
<dbReference type="InterPro" id="IPR016181">
    <property type="entry name" value="Acyl_CoA_acyltransferase"/>
</dbReference>
<protein>
    <submittedName>
        <fullName evidence="1">Uncharacterized protein</fullName>
    </submittedName>
</protein>
<dbReference type="OrthoDB" id="630895at2759"/>
<dbReference type="PANTHER" id="PTHR43328:SF1">
    <property type="entry name" value="N-ACETYLTRANSFERASE DOMAIN-CONTAINING PROTEIN"/>
    <property type="match status" value="1"/>
</dbReference>
<dbReference type="STRING" id="416450.A0A1V6Q956"/>